<organism evidence="1 2">
    <name type="scientific">Coilia grayii</name>
    <name type="common">Gray's grenadier anchovy</name>
    <dbReference type="NCBI Taxonomy" id="363190"/>
    <lineage>
        <taxon>Eukaryota</taxon>
        <taxon>Metazoa</taxon>
        <taxon>Chordata</taxon>
        <taxon>Craniata</taxon>
        <taxon>Vertebrata</taxon>
        <taxon>Euteleostomi</taxon>
        <taxon>Actinopterygii</taxon>
        <taxon>Neopterygii</taxon>
        <taxon>Teleostei</taxon>
        <taxon>Clupei</taxon>
        <taxon>Clupeiformes</taxon>
        <taxon>Clupeoidei</taxon>
        <taxon>Engraulidae</taxon>
        <taxon>Coilinae</taxon>
        <taxon>Coilia</taxon>
    </lineage>
</organism>
<sequence length="326" mass="35113">MESARLPPSATGLQAATVQVLCMGSDKRLRISSSPTVAASVAAASLSPTEGSMSSTRDAALPVLADGLHVASVSSPCQSPPALSTADSVLQVDFLPAGRSCTVQRDLTVYTDLRSPGSSDSLSVAPLPSASSNLANSADTDVLQLPPFTTIHFYRDVLCNPEILIVGDSIVRDLITPSAINYCISGGRVIDISQLIPSLFDRHPSVNIVIVRVGTNDVMARSSIKLQDELETLCLTIESHGKRCIMSGPIPFNSSHSERFSRLYSLHTWLKNFCSAAGHDFIANFDIFWTNSSLYRSDGVHPNKLGLRQLTTNFIQFIQFIAFSRL</sequence>
<evidence type="ECO:0000313" key="1">
    <source>
        <dbReference type="EMBL" id="KAL2102901.1"/>
    </source>
</evidence>
<gene>
    <name evidence="1" type="ORF">ACEWY4_002069</name>
</gene>
<accession>A0ABD1KVB5</accession>
<evidence type="ECO:0000313" key="2">
    <source>
        <dbReference type="Proteomes" id="UP001591681"/>
    </source>
</evidence>
<dbReference type="AlphaFoldDB" id="A0ABD1KVB5"/>
<name>A0ABD1KVB5_9TELE</name>
<reference evidence="1 2" key="1">
    <citation type="submission" date="2024-09" db="EMBL/GenBank/DDBJ databases">
        <title>A chromosome-level genome assembly of Gray's grenadier anchovy, Coilia grayii.</title>
        <authorList>
            <person name="Fu Z."/>
        </authorList>
    </citation>
    <scope>NUCLEOTIDE SEQUENCE [LARGE SCALE GENOMIC DNA]</scope>
    <source>
        <strain evidence="1">G4</strain>
        <tissue evidence="1">Muscle</tissue>
    </source>
</reference>
<dbReference type="CDD" id="cd00229">
    <property type="entry name" value="SGNH_hydrolase"/>
    <property type="match status" value="1"/>
</dbReference>
<keyword evidence="2" id="KW-1185">Reference proteome</keyword>
<dbReference type="Proteomes" id="UP001591681">
    <property type="component" value="Unassembled WGS sequence"/>
</dbReference>
<proteinExistence type="predicted"/>
<dbReference type="Gene3D" id="3.40.50.12690">
    <property type="match status" value="1"/>
</dbReference>
<protein>
    <recommendedName>
        <fullName evidence="3">SGNH hydrolase-type esterase domain-containing protein</fullName>
    </recommendedName>
</protein>
<comment type="caution">
    <text evidence="1">The sequence shown here is derived from an EMBL/GenBank/DDBJ whole genome shotgun (WGS) entry which is preliminary data.</text>
</comment>
<dbReference type="SUPFAM" id="SSF52266">
    <property type="entry name" value="SGNH hydrolase"/>
    <property type="match status" value="1"/>
</dbReference>
<dbReference type="Gene3D" id="3.40.50.12700">
    <property type="match status" value="1"/>
</dbReference>
<evidence type="ECO:0008006" key="3">
    <source>
        <dbReference type="Google" id="ProtNLM"/>
    </source>
</evidence>
<dbReference type="EMBL" id="JBHFQA010000002">
    <property type="protein sequence ID" value="KAL2102901.1"/>
    <property type="molecule type" value="Genomic_DNA"/>
</dbReference>